<reference evidence="1 2" key="1">
    <citation type="journal article" date="2019" name="Commun. Biol.">
        <title>The bagworm genome reveals a unique fibroin gene that provides high tensile strength.</title>
        <authorList>
            <person name="Kono N."/>
            <person name="Nakamura H."/>
            <person name="Ohtoshi R."/>
            <person name="Tomita M."/>
            <person name="Numata K."/>
            <person name="Arakawa K."/>
        </authorList>
    </citation>
    <scope>NUCLEOTIDE SEQUENCE [LARGE SCALE GENOMIC DNA]</scope>
</reference>
<evidence type="ECO:0000313" key="2">
    <source>
        <dbReference type="Proteomes" id="UP000299102"/>
    </source>
</evidence>
<dbReference type="AlphaFoldDB" id="A0A4C1WG22"/>
<keyword evidence="2" id="KW-1185">Reference proteome</keyword>
<proteinExistence type="predicted"/>
<evidence type="ECO:0000313" key="1">
    <source>
        <dbReference type="EMBL" id="GBP49790.1"/>
    </source>
</evidence>
<organism evidence="1 2">
    <name type="scientific">Eumeta variegata</name>
    <name type="common">Bagworm moth</name>
    <name type="synonym">Eumeta japonica</name>
    <dbReference type="NCBI Taxonomy" id="151549"/>
    <lineage>
        <taxon>Eukaryota</taxon>
        <taxon>Metazoa</taxon>
        <taxon>Ecdysozoa</taxon>
        <taxon>Arthropoda</taxon>
        <taxon>Hexapoda</taxon>
        <taxon>Insecta</taxon>
        <taxon>Pterygota</taxon>
        <taxon>Neoptera</taxon>
        <taxon>Endopterygota</taxon>
        <taxon>Lepidoptera</taxon>
        <taxon>Glossata</taxon>
        <taxon>Ditrysia</taxon>
        <taxon>Tineoidea</taxon>
        <taxon>Psychidae</taxon>
        <taxon>Oiketicinae</taxon>
        <taxon>Eumeta</taxon>
    </lineage>
</organism>
<sequence length="83" mass="9329">MQYADRRSPSPMHTGTLEKNQRVAGLFWVGIELSSSGERIGAKKYVSREVVGDHCRPRTFATPEESLHCVADLLDGVIRRTKE</sequence>
<accession>A0A4C1WG22</accession>
<gene>
    <name evidence="1" type="ORF">EVAR_81410_1</name>
</gene>
<comment type="caution">
    <text evidence="1">The sequence shown here is derived from an EMBL/GenBank/DDBJ whole genome shotgun (WGS) entry which is preliminary data.</text>
</comment>
<name>A0A4C1WG22_EUMVA</name>
<protein>
    <submittedName>
        <fullName evidence="1">Uncharacterized protein</fullName>
    </submittedName>
</protein>
<dbReference type="Proteomes" id="UP000299102">
    <property type="component" value="Unassembled WGS sequence"/>
</dbReference>
<dbReference type="EMBL" id="BGZK01000552">
    <property type="protein sequence ID" value="GBP49790.1"/>
    <property type="molecule type" value="Genomic_DNA"/>
</dbReference>